<keyword evidence="15" id="KW-0413">Isomerase</keyword>
<dbReference type="FunFam" id="3.40.50.300:FF:000135">
    <property type="entry name" value="DNA repair helicase RAD3, putative"/>
    <property type="match status" value="1"/>
</dbReference>
<dbReference type="Pfam" id="PF06777">
    <property type="entry name" value="HBB"/>
    <property type="match status" value="1"/>
</dbReference>
<dbReference type="InterPro" id="IPR013020">
    <property type="entry name" value="Rad3/Chl1-like"/>
</dbReference>
<evidence type="ECO:0000256" key="3">
    <source>
        <dbReference type="ARBA" id="ARBA00009146"/>
    </source>
</evidence>
<accession>A0A4U5UZ15</accession>
<dbReference type="GO" id="GO:0005634">
    <property type="term" value="C:nucleus"/>
    <property type="evidence" value="ECO:0007669"/>
    <property type="project" value="UniProtKB-SubCell"/>
</dbReference>
<dbReference type="PRINTS" id="PR00852">
    <property type="entry name" value="XRODRMPGMNTD"/>
</dbReference>
<evidence type="ECO:0000256" key="14">
    <source>
        <dbReference type="ARBA" id="ARBA00023204"/>
    </source>
</evidence>
<keyword evidence="14" id="KW-0234">DNA repair</keyword>
<dbReference type="FunFam" id="1.10.275.40:FF:000001">
    <property type="entry name" value="DNA repair helicase (Rad3)"/>
    <property type="match status" value="1"/>
</dbReference>
<evidence type="ECO:0000256" key="2">
    <source>
        <dbReference type="ARBA" id="ARBA00004123"/>
    </source>
</evidence>
<dbReference type="GO" id="GO:0043139">
    <property type="term" value="F:5'-3' DNA helicase activity"/>
    <property type="evidence" value="ECO:0007669"/>
    <property type="project" value="UniProtKB-EC"/>
</dbReference>
<comment type="subcellular location">
    <subcellularLocation>
        <location evidence="2">Nucleus</location>
    </subcellularLocation>
</comment>
<dbReference type="InterPro" id="IPR010614">
    <property type="entry name" value="RAD3-like_helicase_DEAD"/>
</dbReference>
<dbReference type="PANTHER" id="PTHR11472:SF1">
    <property type="entry name" value="GENERAL TRANSCRIPTION AND DNA REPAIR FACTOR IIH HELICASE SUBUNIT XPD"/>
    <property type="match status" value="1"/>
</dbReference>
<dbReference type="GO" id="GO:0016818">
    <property type="term" value="F:hydrolase activity, acting on acid anhydrides, in phosphorus-containing anhydrides"/>
    <property type="evidence" value="ECO:0007669"/>
    <property type="project" value="InterPro"/>
</dbReference>
<comment type="similarity">
    <text evidence="3">Belongs to the helicase family. RAD3/XPD subfamily.</text>
</comment>
<keyword evidence="7" id="KW-0227">DNA damage</keyword>
<evidence type="ECO:0000256" key="13">
    <source>
        <dbReference type="ARBA" id="ARBA00023125"/>
    </source>
</evidence>
<dbReference type="GO" id="GO:0003684">
    <property type="term" value="F:damaged DNA binding"/>
    <property type="evidence" value="ECO:0007669"/>
    <property type="project" value="TreeGrafter"/>
</dbReference>
<dbReference type="InterPro" id="IPR014013">
    <property type="entry name" value="Helic_SF1/SF2_ATP-bd_DinG/Rad3"/>
</dbReference>
<dbReference type="InterPro" id="IPR045028">
    <property type="entry name" value="DinG/Rad3-like"/>
</dbReference>
<evidence type="ECO:0000256" key="8">
    <source>
        <dbReference type="ARBA" id="ARBA00022801"/>
    </source>
</evidence>
<dbReference type="CDD" id="cd18788">
    <property type="entry name" value="SF2_C_XPD"/>
    <property type="match status" value="1"/>
</dbReference>
<evidence type="ECO:0000259" key="21">
    <source>
        <dbReference type="PROSITE" id="PS51193"/>
    </source>
</evidence>
<evidence type="ECO:0000256" key="12">
    <source>
        <dbReference type="ARBA" id="ARBA00023014"/>
    </source>
</evidence>
<evidence type="ECO:0000256" key="17">
    <source>
        <dbReference type="ARBA" id="ARBA00044969"/>
    </source>
</evidence>
<evidence type="ECO:0000256" key="20">
    <source>
        <dbReference type="SAM" id="MobiDB-lite"/>
    </source>
</evidence>
<dbReference type="Gene3D" id="3.40.50.300">
    <property type="entry name" value="P-loop containing nucleotide triphosphate hydrolases"/>
    <property type="match status" value="2"/>
</dbReference>
<keyword evidence="13" id="KW-0238">DNA-binding</keyword>
<dbReference type="GO" id="GO:0005524">
    <property type="term" value="F:ATP binding"/>
    <property type="evidence" value="ECO:0007669"/>
    <property type="project" value="UniProtKB-KW"/>
</dbReference>
<dbReference type="SMART" id="SM00491">
    <property type="entry name" value="HELICc2"/>
    <property type="match status" value="1"/>
</dbReference>
<evidence type="ECO:0000256" key="1">
    <source>
        <dbReference type="ARBA" id="ARBA00001966"/>
    </source>
</evidence>
<evidence type="ECO:0000313" key="22">
    <source>
        <dbReference type="EMBL" id="TKS80634.1"/>
    </source>
</evidence>
<dbReference type="Proteomes" id="UP000298787">
    <property type="component" value="Chromosome 13"/>
</dbReference>
<dbReference type="FunFam" id="3.40.50.300:FF:000381">
    <property type="entry name" value="TFIIH basal transcription factor complex helicase subunit"/>
    <property type="match status" value="1"/>
</dbReference>
<dbReference type="FunFam" id="1.10.30.20:FF:000001">
    <property type="entry name" value="DNA repair helicase rad15"/>
    <property type="match status" value="1"/>
</dbReference>
<evidence type="ECO:0000256" key="11">
    <source>
        <dbReference type="ARBA" id="ARBA00023004"/>
    </source>
</evidence>
<reference evidence="22 23" key="1">
    <citation type="submission" date="2019-01" db="EMBL/GenBank/DDBJ databases">
        <title>Genome Assembly of Collichthys lucidus.</title>
        <authorList>
            <person name="Cai M."/>
            <person name="Xiao S."/>
        </authorList>
    </citation>
    <scope>NUCLEOTIDE SEQUENCE [LARGE SCALE GENOMIC DNA]</scope>
    <source>
        <strain evidence="22">JT15FE1705JMU</strain>
        <tissue evidence="22">Muscle</tissue>
    </source>
</reference>
<name>A0A4U5UZ15_COLLU</name>
<dbReference type="InterPro" id="IPR002464">
    <property type="entry name" value="DNA/RNA_helicase_DEAH_CS"/>
</dbReference>
<sequence>MENSGVEGGDPAAQHDDSQGNRLGHGVLEMPSGTGKTISLLSLIVAYQKAFPLEVTKLIYCSRTVPEIEKVVEELRKLMEFYCKQTGESNNFLALALSSRKNLCIHPEVSALRYGKEVDGKCHSLTASYIRSQRHSEPDLPLCRFYEEFDAVGRQVPLPAGIYNLDDLKDFGRRKGWCPYYLARYSILHANIVVYSYHYLLDPKIADLVSKELAKKSVVVFDEAHNIDNVCIDSMSVNITRRTLDRCQNNVDTLQNTIHKIKETDAAKLKEEYRRLVEGLKEANVARETDVYLANPVLPDEILQEAVPGTIRTAEHFVGFLRRFMEYLKSRLRVQHVVQESAPQFLKDIFDKVCIDRKPLRFCAERLQSLLRTLEIADIADFSAVTLISNFATLVSTYSQGFTIIIEPFEDRTPTIANPVLHFSCMDPSIAIKPVFQRFQSVIITSGIVGRGNDQVALSSKFETREDFAVIRNYGNLLLEMSAIVPDGIVAFFTSYVYMENIVASWYEQGILENIQRNKLIFIETPDAAETSMALEKYQEACENGRGAILLSVARGKVSEGIDFVHHFGRAVIMFGVPYARLEYLRDQFQIRENDFLTFDAMRHAAQCVGRAIRGKTDYGLMIFADKRYARADKRGKLPRWIQEHISDGSLNLTVDETIQLSKHFLRQMAQPFRQEDQLGLSLLTLEQLESEEMLQKIAQIAHQT</sequence>
<dbReference type="InterPro" id="IPR027417">
    <property type="entry name" value="P-loop_NTPase"/>
</dbReference>
<dbReference type="Pfam" id="PF13307">
    <property type="entry name" value="Helicase_C_2"/>
    <property type="match status" value="1"/>
</dbReference>
<feature type="coiled-coil region" evidence="19">
    <location>
        <begin position="237"/>
        <end position="286"/>
    </location>
</feature>
<dbReference type="GO" id="GO:0051539">
    <property type="term" value="F:4 iron, 4 sulfur cluster binding"/>
    <property type="evidence" value="ECO:0007669"/>
    <property type="project" value="UniProtKB-KW"/>
</dbReference>
<dbReference type="EMBL" id="CM014090">
    <property type="protein sequence ID" value="TKS80634.1"/>
    <property type="molecule type" value="Genomic_DNA"/>
</dbReference>
<dbReference type="SUPFAM" id="SSF52540">
    <property type="entry name" value="P-loop containing nucleoside triphosphate hydrolases"/>
    <property type="match status" value="1"/>
</dbReference>
<dbReference type="PANTHER" id="PTHR11472">
    <property type="entry name" value="DNA REPAIR DEAD HELICASE RAD3/XP-D SUBFAMILY MEMBER"/>
    <property type="match status" value="1"/>
</dbReference>
<dbReference type="GO" id="GO:0045951">
    <property type="term" value="P:positive regulation of mitotic recombination"/>
    <property type="evidence" value="ECO:0007669"/>
    <property type="project" value="TreeGrafter"/>
</dbReference>
<keyword evidence="23" id="KW-1185">Reference proteome</keyword>
<evidence type="ECO:0000256" key="19">
    <source>
        <dbReference type="SAM" id="Coils"/>
    </source>
</evidence>
<dbReference type="InterPro" id="IPR010643">
    <property type="entry name" value="HBB"/>
</dbReference>
<dbReference type="InterPro" id="IPR006555">
    <property type="entry name" value="ATP-dep_Helicase_C"/>
</dbReference>
<evidence type="ECO:0000256" key="9">
    <source>
        <dbReference type="ARBA" id="ARBA00022806"/>
    </source>
</evidence>
<comment type="cofactor">
    <cofactor evidence="1">
        <name>[4Fe-4S] cluster</name>
        <dbReference type="ChEBI" id="CHEBI:49883"/>
    </cofactor>
</comment>
<dbReference type="PROSITE" id="PS51193">
    <property type="entry name" value="HELICASE_ATP_BIND_2"/>
    <property type="match status" value="1"/>
</dbReference>
<keyword evidence="12" id="KW-0411">Iron-sulfur</keyword>
<feature type="domain" description="Helicase ATP-binding" evidence="21">
    <location>
        <begin position="1"/>
        <end position="271"/>
    </location>
</feature>
<evidence type="ECO:0000256" key="16">
    <source>
        <dbReference type="ARBA" id="ARBA00023242"/>
    </source>
</evidence>
<dbReference type="CDD" id="cd17969">
    <property type="entry name" value="DEAHc_XPD"/>
    <property type="match status" value="1"/>
</dbReference>
<comment type="catalytic activity">
    <reaction evidence="18">
        <text>ATP + H2O = ADP + phosphate + H(+)</text>
        <dbReference type="Rhea" id="RHEA:13065"/>
        <dbReference type="ChEBI" id="CHEBI:15377"/>
        <dbReference type="ChEBI" id="CHEBI:15378"/>
        <dbReference type="ChEBI" id="CHEBI:30616"/>
        <dbReference type="ChEBI" id="CHEBI:43474"/>
        <dbReference type="ChEBI" id="CHEBI:456216"/>
        <dbReference type="EC" id="5.6.2.3"/>
    </reaction>
</comment>
<dbReference type="Pfam" id="PF06733">
    <property type="entry name" value="DEAD_2"/>
    <property type="match status" value="1"/>
</dbReference>
<evidence type="ECO:0000256" key="6">
    <source>
        <dbReference type="ARBA" id="ARBA00022741"/>
    </source>
</evidence>
<dbReference type="NCBIfam" id="TIGR00604">
    <property type="entry name" value="rad3"/>
    <property type="match status" value="2"/>
</dbReference>
<evidence type="ECO:0000256" key="7">
    <source>
        <dbReference type="ARBA" id="ARBA00022763"/>
    </source>
</evidence>
<keyword evidence="9 22" id="KW-0347">Helicase</keyword>
<keyword evidence="5" id="KW-0479">Metal-binding</keyword>
<evidence type="ECO:0000256" key="15">
    <source>
        <dbReference type="ARBA" id="ARBA00023235"/>
    </source>
</evidence>
<organism evidence="22 23">
    <name type="scientific">Collichthys lucidus</name>
    <name type="common">Big head croaker</name>
    <name type="synonym">Sciaena lucida</name>
    <dbReference type="NCBI Taxonomy" id="240159"/>
    <lineage>
        <taxon>Eukaryota</taxon>
        <taxon>Metazoa</taxon>
        <taxon>Chordata</taxon>
        <taxon>Craniata</taxon>
        <taxon>Vertebrata</taxon>
        <taxon>Euteleostomi</taxon>
        <taxon>Actinopterygii</taxon>
        <taxon>Neopterygii</taxon>
        <taxon>Teleostei</taxon>
        <taxon>Neoteleostei</taxon>
        <taxon>Acanthomorphata</taxon>
        <taxon>Eupercaria</taxon>
        <taxon>Sciaenidae</taxon>
        <taxon>Collichthys</taxon>
    </lineage>
</organism>
<evidence type="ECO:0000256" key="4">
    <source>
        <dbReference type="ARBA" id="ARBA00022485"/>
    </source>
</evidence>
<dbReference type="GO" id="GO:0046872">
    <property type="term" value="F:metal ion binding"/>
    <property type="evidence" value="ECO:0007669"/>
    <property type="project" value="UniProtKB-KW"/>
</dbReference>
<keyword evidence="16" id="KW-0539">Nucleus</keyword>
<protein>
    <recommendedName>
        <fullName evidence="17">DNA 5'-3' helicase</fullName>
        <ecNumber evidence="17">5.6.2.3</ecNumber>
    </recommendedName>
</protein>
<evidence type="ECO:0000256" key="18">
    <source>
        <dbReference type="ARBA" id="ARBA00048954"/>
    </source>
</evidence>
<proteinExistence type="inferred from homology"/>
<dbReference type="SMART" id="SM00488">
    <property type="entry name" value="DEXDc2"/>
    <property type="match status" value="1"/>
</dbReference>
<dbReference type="PROSITE" id="PS00690">
    <property type="entry name" value="DEAH_ATP_HELICASE"/>
    <property type="match status" value="1"/>
</dbReference>
<keyword evidence="8" id="KW-0378">Hydrolase</keyword>
<keyword evidence="6" id="KW-0547">Nucleotide-binding</keyword>
<keyword evidence="4" id="KW-0004">4Fe-4S</keyword>
<feature type="region of interest" description="Disordered" evidence="20">
    <location>
        <begin position="1"/>
        <end position="28"/>
    </location>
</feature>
<evidence type="ECO:0000256" key="10">
    <source>
        <dbReference type="ARBA" id="ARBA00022840"/>
    </source>
</evidence>
<dbReference type="InterPro" id="IPR001945">
    <property type="entry name" value="RAD3/XPD"/>
</dbReference>
<keyword evidence="10" id="KW-0067">ATP-binding</keyword>
<dbReference type="GO" id="GO:0006289">
    <property type="term" value="P:nucleotide-excision repair"/>
    <property type="evidence" value="ECO:0007669"/>
    <property type="project" value="InterPro"/>
</dbReference>
<dbReference type="InterPro" id="IPR006554">
    <property type="entry name" value="Helicase-like_DEXD_c2"/>
</dbReference>
<evidence type="ECO:0000313" key="23">
    <source>
        <dbReference type="Proteomes" id="UP000298787"/>
    </source>
</evidence>
<dbReference type="GO" id="GO:0006366">
    <property type="term" value="P:transcription by RNA polymerase II"/>
    <property type="evidence" value="ECO:0007669"/>
    <property type="project" value="TreeGrafter"/>
</dbReference>
<dbReference type="STRING" id="240159.A0A4U5UZ15"/>
<keyword evidence="11" id="KW-0408">Iron</keyword>
<dbReference type="AlphaFoldDB" id="A0A4U5UZ15"/>
<evidence type="ECO:0000256" key="5">
    <source>
        <dbReference type="ARBA" id="ARBA00022723"/>
    </source>
</evidence>
<dbReference type="EC" id="5.6.2.3" evidence="17"/>
<gene>
    <name evidence="22" type="ORF">D9C73_014736</name>
</gene>
<keyword evidence="19" id="KW-0175">Coiled coil</keyword>